<feature type="domain" description="Protein kinase" evidence="7">
    <location>
        <begin position="31"/>
        <end position="295"/>
    </location>
</feature>
<keyword evidence="2 5" id="KW-0547">Nucleotide-binding</keyword>
<dbReference type="InterPro" id="IPR000719">
    <property type="entry name" value="Prot_kinase_dom"/>
</dbReference>
<evidence type="ECO:0000256" key="4">
    <source>
        <dbReference type="ARBA" id="ARBA00022840"/>
    </source>
</evidence>
<protein>
    <recommendedName>
        <fullName evidence="7">Protein kinase domain-containing protein</fullName>
    </recommendedName>
</protein>
<keyword evidence="4 5" id="KW-0067">ATP-binding</keyword>
<gene>
    <name evidence="8" type="ORF">GCM10009550_59850</name>
</gene>
<dbReference type="Proteomes" id="UP001500665">
    <property type="component" value="Unassembled WGS sequence"/>
</dbReference>
<feature type="binding site" evidence="5">
    <location>
        <position position="62"/>
    </location>
    <ligand>
        <name>ATP</name>
        <dbReference type="ChEBI" id="CHEBI:30616"/>
    </ligand>
</feature>
<dbReference type="RefSeq" id="WP_344244367.1">
    <property type="nucleotide sequence ID" value="NZ_BAAAHH010000031.1"/>
</dbReference>
<dbReference type="InterPro" id="IPR008271">
    <property type="entry name" value="Ser/Thr_kinase_AS"/>
</dbReference>
<dbReference type="Gene3D" id="3.30.200.20">
    <property type="entry name" value="Phosphorylase Kinase, domain 1"/>
    <property type="match status" value="1"/>
</dbReference>
<feature type="region of interest" description="Disordered" evidence="6">
    <location>
        <begin position="286"/>
        <end position="306"/>
    </location>
</feature>
<evidence type="ECO:0000256" key="5">
    <source>
        <dbReference type="PROSITE-ProRule" id="PRU10141"/>
    </source>
</evidence>
<keyword evidence="3" id="KW-0418">Kinase</keyword>
<evidence type="ECO:0000256" key="6">
    <source>
        <dbReference type="SAM" id="MobiDB-lite"/>
    </source>
</evidence>
<evidence type="ECO:0000256" key="3">
    <source>
        <dbReference type="ARBA" id="ARBA00022777"/>
    </source>
</evidence>
<evidence type="ECO:0000259" key="7">
    <source>
        <dbReference type="PROSITE" id="PS50011"/>
    </source>
</evidence>
<dbReference type="InterPro" id="IPR017441">
    <property type="entry name" value="Protein_kinase_ATP_BS"/>
</dbReference>
<organism evidence="8 9">
    <name type="scientific">Actinocorallia libanotica</name>
    <dbReference type="NCBI Taxonomy" id="46162"/>
    <lineage>
        <taxon>Bacteria</taxon>
        <taxon>Bacillati</taxon>
        <taxon>Actinomycetota</taxon>
        <taxon>Actinomycetes</taxon>
        <taxon>Streptosporangiales</taxon>
        <taxon>Thermomonosporaceae</taxon>
        <taxon>Actinocorallia</taxon>
    </lineage>
</organism>
<evidence type="ECO:0000313" key="9">
    <source>
        <dbReference type="Proteomes" id="UP001500665"/>
    </source>
</evidence>
<dbReference type="PROSITE" id="PS00107">
    <property type="entry name" value="PROTEIN_KINASE_ATP"/>
    <property type="match status" value="1"/>
</dbReference>
<dbReference type="Gene3D" id="2.60.120.560">
    <property type="entry name" value="Exo-inulinase, domain 1"/>
    <property type="match status" value="1"/>
</dbReference>
<dbReference type="SMART" id="SM00220">
    <property type="entry name" value="S_TKc"/>
    <property type="match status" value="1"/>
</dbReference>
<feature type="region of interest" description="Disordered" evidence="6">
    <location>
        <begin position="1"/>
        <end position="21"/>
    </location>
</feature>
<dbReference type="Gene3D" id="1.10.510.10">
    <property type="entry name" value="Transferase(Phosphotransferase) domain 1"/>
    <property type="match status" value="1"/>
</dbReference>
<dbReference type="SUPFAM" id="SSF56112">
    <property type="entry name" value="Protein kinase-like (PK-like)"/>
    <property type="match status" value="1"/>
</dbReference>
<evidence type="ECO:0000313" key="8">
    <source>
        <dbReference type="EMBL" id="GAA0963715.1"/>
    </source>
</evidence>
<name>A0ABN1RTW6_9ACTN</name>
<comment type="caution">
    <text evidence="8">The sequence shown here is derived from an EMBL/GenBank/DDBJ whole genome shotgun (WGS) entry which is preliminary data.</text>
</comment>
<proteinExistence type="predicted"/>
<dbReference type="PANTHER" id="PTHR43289:SF34">
    <property type="entry name" value="SERINE_THREONINE-PROTEIN KINASE YBDM-RELATED"/>
    <property type="match status" value="1"/>
</dbReference>
<reference evidence="8 9" key="1">
    <citation type="journal article" date="2019" name="Int. J. Syst. Evol. Microbiol.">
        <title>The Global Catalogue of Microorganisms (GCM) 10K type strain sequencing project: providing services to taxonomists for standard genome sequencing and annotation.</title>
        <authorList>
            <consortium name="The Broad Institute Genomics Platform"/>
            <consortium name="The Broad Institute Genome Sequencing Center for Infectious Disease"/>
            <person name="Wu L."/>
            <person name="Ma J."/>
        </authorList>
    </citation>
    <scope>NUCLEOTIDE SEQUENCE [LARGE SCALE GENOMIC DNA]</scope>
    <source>
        <strain evidence="8 9">JCM 10696</strain>
    </source>
</reference>
<dbReference type="PROSITE" id="PS50011">
    <property type="entry name" value="PROTEIN_KINASE_DOM"/>
    <property type="match status" value="1"/>
</dbReference>
<dbReference type="PANTHER" id="PTHR43289">
    <property type="entry name" value="MITOGEN-ACTIVATED PROTEIN KINASE KINASE KINASE 20-RELATED"/>
    <property type="match status" value="1"/>
</dbReference>
<dbReference type="PROSITE" id="PS00108">
    <property type="entry name" value="PROTEIN_KINASE_ST"/>
    <property type="match status" value="1"/>
</dbReference>
<accession>A0ABN1RTW6</accession>
<dbReference type="InterPro" id="IPR011009">
    <property type="entry name" value="Kinase-like_dom_sf"/>
</dbReference>
<keyword evidence="1" id="KW-0808">Transferase</keyword>
<evidence type="ECO:0000256" key="1">
    <source>
        <dbReference type="ARBA" id="ARBA00022679"/>
    </source>
</evidence>
<sequence>MLEKGRGVISSSLPEPPERLRADDPRFLGRYRLLGRLGTGGMGVVYLACDPAAALPRPVAVKVIMPELTEDATFNARFRREVEAARRVRPFCTAPVLDARLDRSPLFVVTEYVPGPTVRQVVAERGALRGADLDALAVGVATALTAIHAEGIVHRDLKPANVLLSPIGPRVIDFGIARNTDSSTRLTAAEGSVGTPSFMPPEAFRHQPVGPPGDVFAWGALIAYAASGNPPFGTGTLAEIAYRVVHLAPSLEELEGPLHDLVARALDKEPDRRPTAQALLDELVSRRGAGDRPAVPTEPSGVQRRPAGERLRALPSLRTRRPLIVTAVAAVVPAAVTAGLTYGLLSGEEPPAVREAAVVEDFDVPPRPLEPVLPATAFPQEEYGWTQGAQSRSKDGTYTVSTASGYLIYFSGPTVGVLPERLLVTARARFASTQESGQVGVYCLGQGFDGGYAFTVRRDGAVTLYKAGGGSRVPLATGSSPGLGETYHTVQGLCWVSPGATRLIMWVDGRKVADVTDSVVPAASGAVGVLVGHDPPDSPDTVAVFSEFSLSRV</sequence>
<dbReference type="CDD" id="cd14014">
    <property type="entry name" value="STKc_PknB_like"/>
    <property type="match status" value="1"/>
</dbReference>
<keyword evidence="9" id="KW-1185">Reference proteome</keyword>
<dbReference type="Pfam" id="PF00069">
    <property type="entry name" value="Pkinase"/>
    <property type="match status" value="1"/>
</dbReference>
<dbReference type="EMBL" id="BAAAHH010000031">
    <property type="protein sequence ID" value="GAA0963715.1"/>
    <property type="molecule type" value="Genomic_DNA"/>
</dbReference>
<evidence type="ECO:0000256" key="2">
    <source>
        <dbReference type="ARBA" id="ARBA00022741"/>
    </source>
</evidence>